<accession>A0A3G8YS54</accession>
<proteinExistence type="predicted"/>
<evidence type="ECO:0000313" key="1">
    <source>
        <dbReference type="EMBL" id="AZI44036.1"/>
    </source>
</evidence>
<sequence length="676" mass="75125">MSLEISEQNDQAQVPFVWPAEVPVWQRTISRLLLRRLNLISASETPRSEERLSEAEQSAWRVFLLDSEPGLELELDVGLLLLAAQLLNQHCPGSLTQIPPLNVLAETVFTLFVQEVISGSSNEDIGVLATDVQTCGQPHLSSAEVVEQAACFVPECRMALSTFFQTTPHGALLSVSVDEIFLVDPAGRDVKALSAALEQGRTFSDVSDQTLIAMRRVLCAQPTSPEEQEALSDLQQCVRLRLHPHFLPGNVPHAQTILAAARAWRIGRDGLGARHPLRQATKHLQDDLLAYARRQNAKTQRLPLLPQGVIPKRDWAKLRRLNTKSLQWLTAVSHQSSVTVPESVLLLDEHLPSQRLVMQLIFTQAALSGPPWQWHQDVDTLMHRLDEQVFTKRPTEDLVTFFSALPLIRHALLAATALVRLQEQQGVQPVDRRELLAAAATGIGPLRKAVRMGVPISRAKRLMEELLKQLWRQEGCPVVAWLFSNTGPEGDEQIAWEERLSWLTDPQRHTLPEVHFEEVMGTTWDTATIEHTKAAEDEEEALDDDLATLIPVRLTAQNGAEASVLNALAGKTLVLLCGIPKPNSKRRLIEGLGLKDVDWISSGQYDHGLQMDAHLRNPNVAAVVFALRWAAHAHGSIRNRAWALGIPAVSLPGGYNPRQILHQLAIQCSQRFEHSA</sequence>
<reference evidence="1 2" key="1">
    <citation type="submission" date="2018-11" db="EMBL/GenBank/DDBJ databases">
        <title>Deinococcus shelandsis sp. nov., isolated from South Shetland Islands soil of Antarctica.</title>
        <authorList>
            <person name="Tian J."/>
        </authorList>
    </citation>
    <scope>NUCLEOTIDE SEQUENCE [LARGE SCALE GENOMIC DNA]</scope>
    <source>
        <strain evidence="1 2">S14-83T</strain>
    </source>
</reference>
<dbReference type="RefSeq" id="WP_124873306.1">
    <property type="nucleotide sequence ID" value="NZ_CP034184.1"/>
</dbReference>
<dbReference type="Proteomes" id="UP000276417">
    <property type="component" value="Chromosome 2"/>
</dbReference>
<evidence type="ECO:0000313" key="2">
    <source>
        <dbReference type="Proteomes" id="UP000276417"/>
    </source>
</evidence>
<name>A0A3G8YS54_9DEIO</name>
<dbReference type="KEGG" id="dph:EHF33_14025"/>
<dbReference type="EMBL" id="CP034184">
    <property type="protein sequence ID" value="AZI44036.1"/>
    <property type="molecule type" value="Genomic_DNA"/>
</dbReference>
<keyword evidence="2" id="KW-1185">Reference proteome</keyword>
<organism evidence="1 2">
    <name type="scientific">Deinococcus psychrotolerans</name>
    <dbReference type="NCBI Taxonomy" id="2489213"/>
    <lineage>
        <taxon>Bacteria</taxon>
        <taxon>Thermotogati</taxon>
        <taxon>Deinococcota</taxon>
        <taxon>Deinococci</taxon>
        <taxon>Deinococcales</taxon>
        <taxon>Deinococcaceae</taxon>
        <taxon>Deinococcus</taxon>
    </lineage>
</organism>
<dbReference type="AlphaFoldDB" id="A0A3G8YS54"/>
<gene>
    <name evidence="1" type="ORF">EHF33_14025</name>
</gene>
<dbReference type="OrthoDB" id="67227at2"/>
<protein>
    <recommendedName>
        <fullName evidence="3">DUF2325 domain-containing protein</fullName>
    </recommendedName>
</protein>
<evidence type="ECO:0008006" key="3">
    <source>
        <dbReference type="Google" id="ProtNLM"/>
    </source>
</evidence>